<dbReference type="Proteomes" id="UP001362999">
    <property type="component" value="Unassembled WGS sequence"/>
</dbReference>
<feature type="chain" id="PRO_5043317590" evidence="1">
    <location>
        <begin position="34"/>
        <end position="139"/>
    </location>
</feature>
<evidence type="ECO:0000313" key="2">
    <source>
        <dbReference type="EMBL" id="KAK7064809.1"/>
    </source>
</evidence>
<dbReference type="AlphaFoldDB" id="A0AAW0EIL3"/>
<keyword evidence="1" id="KW-0732">Signal</keyword>
<accession>A0AAW0EIL3</accession>
<feature type="signal peptide" evidence="1">
    <location>
        <begin position="1"/>
        <end position="33"/>
    </location>
</feature>
<protein>
    <submittedName>
        <fullName evidence="2">Uncharacterized protein</fullName>
    </submittedName>
</protein>
<comment type="caution">
    <text evidence="2">The sequence shown here is derived from an EMBL/GenBank/DDBJ whole genome shotgun (WGS) entry which is preliminary data.</text>
</comment>
<dbReference type="EMBL" id="JAWWNJ010000001">
    <property type="protein sequence ID" value="KAK7064809.1"/>
    <property type="molecule type" value="Genomic_DNA"/>
</dbReference>
<reference evidence="2 3" key="1">
    <citation type="journal article" date="2024" name="J Genomics">
        <title>Draft genome sequencing and assembly of Favolaschia claudopus CIRM-BRFM 2984 isolated from oak limbs.</title>
        <authorList>
            <person name="Navarro D."/>
            <person name="Drula E."/>
            <person name="Chaduli D."/>
            <person name="Cazenave R."/>
            <person name="Ahrendt S."/>
            <person name="Wang J."/>
            <person name="Lipzen A."/>
            <person name="Daum C."/>
            <person name="Barry K."/>
            <person name="Grigoriev I.V."/>
            <person name="Favel A."/>
            <person name="Rosso M.N."/>
            <person name="Martin F."/>
        </authorList>
    </citation>
    <scope>NUCLEOTIDE SEQUENCE [LARGE SCALE GENOMIC DNA]</scope>
    <source>
        <strain evidence="2 3">CIRM-BRFM 2984</strain>
    </source>
</reference>
<sequence length="139" mass="15348">MASARLLNLYLLLCNKTVLLSALSLHLIPLSQTDSPDSTTIQNNNHDLHPREHTPTDAIPISDISTHFQSLFSASRPDLELAGRCSPEIIEALKKSNSLCHKPAAHMKYCSTLSRTLKTKELANSPPATLVPFRPLFHV</sequence>
<gene>
    <name evidence="2" type="ORF">R3P38DRAFT_3250344</name>
</gene>
<name>A0AAW0EIL3_9AGAR</name>
<proteinExistence type="predicted"/>
<organism evidence="2 3">
    <name type="scientific">Favolaschia claudopus</name>
    <dbReference type="NCBI Taxonomy" id="2862362"/>
    <lineage>
        <taxon>Eukaryota</taxon>
        <taxon>Fungi</taxon>
        <taxon>Dikarya</taxon>
        <taxon>Basidiomycota</taxon>
        <taxon>Agaricomycotina</taxon>
        <taxon>Agaricomycetes</taxon>
        <taxon>Agaricomycetidae</taxon>
        <taxon>Agaricales</taxon>
        <taxon>Marasmiineae</taxon>
        <taxon>Mycenaceae</taxon>
        <taxon>Favolaschia</taxon>
    </lineage>
</organism>
<keyword evidence="3" id="KW-1185">Reference proteome</keyword>
<evidence type="ECO:0000313" key="3">
    <source>
        <dbReference type="Proteomes" id="UP001362999"/>
    </source>
</evidence>
<evidence type="ECO:0000256" key="1">
    <source>
        <dbReference type="SAM" id="SignalP"/>
    </source>
</evidence>